<reference evidence="3 4" key="1">
    <citation type="submission" date="2012-03" db="EMBL/GenBank/DDBJ databases">
        <title>The Genome Sequence of Bartonella elizabethae Re6043vi.</title>
        <authorList>
            <consortium name="The Broad Institute Genome Sequencing Platform"/>
            <consortium name="The Broad Institute Genome Sequencing Center for Infectious Disease"/>
            <person name="Feldgarden M."/>
            <person name="Kirby J."/>
            <person name="Kosoy M."/>
            <person name="Birtles R."/>
            <person name="Probert W.S."/>
            <person name="Chiaraviglio L."/>
            <person name="Young S.K."/>
            <person name="Zeng Q."/>
            <person name="Gargeya S."/>
            <person name="Fitzgerald M."/>
            <person name="Haas B."/>
            <person name="Abouelleil A."/>
            <person name="Alvarado L."/>
            <person name="Arachchi H.M."/>
            <person name="Berlin A."/>
            <person name="Chapman S.B."/>
            <person name="Gearin G."/>
            <person name="Goldberg J."/>
            <person name="Griggs A."/>
            <person name="Gujja S."/>
            <person name="Hansen M."/>
            <person name="Heiman D."/>
            <person name="Howarth C."/>
            <person name="Larimer J."/>
            <person name="Lui A."/>
            <person name="MacDonald P.J.P."/>
            <person name="McCowen C."/>
            <person name="Montmayeur A."/>
            <person name="Murphy C."/>
            <person name="Neiman D."/>
            <person name="Pearson M."/>
            <person name="Priest M."/>
            <person name="Roberts A."/>
            <person name="Saif S."/>
            <person name="Shea T."/>
            <person name="Sisk P."/>
            <person name="Stolte C."/>
            <person name="Sykes S."/>
            <person name="Wortman J."/>
            <person name="Nusbaum C."/>
            <person name="Birren B."/>
        </authorList>
    </citation>
    <scope>NUCLEOTIDE SEQUENCE [LARGE SCALE GENOMIC DNA]</scope>
    <source>
        <strain evidence="3 4">Re6043vi</strain>
    </source>
</reference>
<keyword evidence="4" id="KW-1185">Reference proteome</keyword>
<feature type="transmembrane region" description="Helical" evidence="2">
    <location>
        <begin position="95"/>
        <end position="117"/>
    </location>
</feature>
<keyword evidence="2" id="KW-1133">Transmembrane helix</keyword>
<proteinExistence type="predicted"/>
<organism evidence="3 4">
    <name type="scientific">Bartonella elizabethae Re6043vi</name>
    <dbReference type="NCBI Taxonomy" id="1094554"/>
    <lineage>
        <taxon>Bacteria</taxon>
        <taxon>Pseudomonadati</taxon>
        <taxon>Pseudomonadota</taxon>
        <taxon>Alphaproteobacteria</taxon>
        <taxon>Hyphomicrobiales</taxon>
        <taxon>Bartonellaceae</taxon>
        <taxon>Bartonella</taxon>
    </lineage>
</organism>
<name>A0ABN0GIQ9_BAREL</name>
<feature type="coiled-coil region" evidence="1">
    <location>
        <begin position="39"/>
        <end position="73"/>
    </location>
</feature>
<evidence type="ECO:0008006" key="5">
    <source>
        <dbReference type="Google" id="ProtNLM"/>
    </source>
</evidence>
<accession>A0ABN0GIQ9</accession>
<comment type="caution">
    <text evidence="3">The sequence shown here is derived from an EMBL/GenBank/DDBJ whole genome shotgun (WGS) entry which is preliminary data.</text>
</comment>
<feature type="transmembrane region" description="Helical" evidence="2">
    <location>
        <begin position="6"/>
        <end position="29"/>
    </location>
</feature>
<sequence>MIKYLAFLGIIIIAILMCMVIVRLPYLLIKHMRVSFKLSQKLKKNTMRQKKAIQQLRNDCEEMKRQNLTHKTLEAKMRFLNFKESLPLYAKECKIIFFVFILIFLLQITCSTTNLLWWKNNSIVFITQILNFIWLVTLLIVPIIAMMGIKLTRKLRETLQQLDEAIEQRDQAIRMQNAQNEK</sequence>
<keyword evidence="2" id="KW-0812">Transmembrane</keyword>
<gene>
    <name evidence="3" type="ORF">MCU_01416</name>
</gene>
<dbReference type="Proteomes" id="UP000008942">
    <property type="component" value="Unassembled WGS sequence"/>
</dbReference>
<evidence type="ECO:0000256" key="2">
    <source>
        <dbReference type="SAM" id="Phobius"/>
    </source>
</evidence>
<dbReference type="RefSeq" id="WP_005774683.1">
    <property type="nucleotide sequence ID" value="NZ_JH725141.1"/>
</dbReference>
<feature type="transmembrane region" description="Helical" evidence="2">
    <location>
        <begin position="123"/>
        <end position="149"/>
    </location>
</feature>
<evidence type="ECO:0000313" key="4">
    <source>
        <dbReference type="Proteomes" id="UP000008942"/>
    </source>
</evidence>
<protein>
    <recommendedName>
        <fullName evidence="5">DUF106 domain-containing protein</fullName>
    </recommendedName>
</protein>
<evidence type="ECO:0000313" key="3">
    <source>
        <dbReference type="EMBL" id="EJF82534.1"/>
    </source>
</evidence>
<dbReference type="EMBL" id="AILW01000018">
    <property type="protein sequence ID" value="EJF82534.1"/>
    <property type="molecule type" value="Genomic_DNA"/>
</dbReference>
<keyword evidence="2" id="KW-0472">Membrane</keyword>
<evidence type="ECO:0000256" key="1">
    <source>
        <dbReference type="SAM" id="Coils"/>
    </source>
</evidence>
<keyword evidence="1" id="KW-0175">Coiled coil</keyword>